<proteinExistence type="predicted"/>
<reference evidence="5" key="1">
    <citation type="journal article" date="2017" name="PLoS ONE">
        <title>Genetic diversity of the O antigens of Proteus species and the development of a suspension array for molecular serotyping.</title>
        <authorList>
            <person name="Yu X."/>
            <person name="Torzewska A."/>
            <person name="Zhang X."/>
            <person name="Yin Z."/>
            <person name="Drzewiecka D."/>
            <person name="Cao H."/>
            <person name="Liu B."/>
            <person name="Knirel Y.A."/>
            <person name="Rozalski A."/>
            <person name="Wang L."/>
        </authorList>
    </citation>
    <scope>NUCLEOTIDE SEQUENCE</scope>
    <source>
        <strain evidence="5">TG 83</strain>
    </source>
</reference>
<feature type="domain" description="Glycosyl transferase family 1" evidence="4">
    <location>
        <begin position="165"/>
        <end position="318"/>
    </location>
</feature>
<keyword evidence="3" id="KW-0812">Transmembrane</keyword>
<organism evidence="5">
    <name type="scientific">Proteus mirabilis</name>
    <dbReference type="NCBI Taxonomy" id="584"/>
    <lineage>
        <taxon>Bacteria</taxon>
        <taxon>Pseudomonadati</taxon>
        <taxon>Pseudomonadota</taxon>
        <taxon>Gammaproteobacteria</taxon>
        <taxon>Enterobacterales</taxon>
        <taxon>Morganellaceae</taxon>
        <taxon>Proteus</taxon>
    </lineage>
</organism>
<dbReference type="EMBL" id="KY710725">
    <property type="protein sequence ID" value="AXY99928.1"/>
    <property type="molecule type" value="Genomic_DNA"/>
</dbReference>
<dbReference type="PANTHER" id="PTHR12526">
    <property type="entry name" value="GLYCOSYLTRANSFERASE"/>
    <property type="match status" value="1"/>
</dbReference>
<evidence type="ECO:0000256" key="1">
    <source>
        <dbReference type="ARBA" id="ARBA00022676"/>
    </source>
</evidence>
<sequence>MKKIAIVTDSVLHGGIARVALTLLDMFKKNNYLCDIFTIYDKYKICDIPEININGYNDSYFSRLYKIKKAIDKGSYSHVLILTTGRLSILFSPFALFLPYKKFVCEHISFESYSTILKILKKITYPVYKNIIVLTSHDLELFTRNNIKTYCIHNPSPFECQLTHKKDNKKRYLAIGHLIPRKGYKRLLEIWENYLISGGEGTLNIVGDGPMKDELLQIIDDHHISRVKLIGSTKDMLNVYKDHDVLLCTAHAEGLPMTFIEAQSFSLPIISYDIKTGPSEIIIDGKNGFLIEDNNEEVFVKKMFLIENSKFYESLSRNSLISSNNYSYDKIFSKWSALFNE</sequence>
<protein>
    <submittedName>
        <fullName evidence="5">Gt3</fullName>
    </submittedName>
</protein>
<dbReference type="GO" id="GO:0016757">
    <property type="term" value="F:glycosyltransferase activity"/>
    <property type="evidence" value="ECO:0007669"/>
    <property type="project" value="UniProtKB-KW"/>
</dbReference>
<dbReference type="InterPro" id="IPR001296">
    <property type="entry name" value="Glyco_trans_1"/>
</dbReference>
<keyword evidence="3" id="KW-1133">Transmembrane helix</keyword>
<dbReference type="AlphaFoldDB" id="A0A385JNQ1"/>
<dbReference type="RefSeq" id="WP_049256334.1">
    <property type="nucleotide sequence ID" value="NZ_CP118637.1"/>
</dbReference>
<dbReference type="GO" id="GO:1901135">
    <property type="term" value="P:carbohydrate derivative metabolic process"/>
    <property type="evidence" value="ECO:0007669"/>
    <property type="project" value="UniProtKB-ARBA"/>
</dbReference>
<dbReference type="PANTHER" id="PTHR12526:SF629">
    <property type="entry name" value="TEICHURONIC ACID BIOSYNTHESIS GLYCOSYLTRANSFERASE TUAH-RELATED"/>
    <property type="match status" value="1"/>
</dbReference>
<dbReference type="SUPFAM" id="SSF53756">
    <property type="entry name" value="UDP-Glycosyltransferase/glycogen phosphorylase"/>
    <property type="match status" value="1"/>
</dbReference>
<keyword evidence="3" id="KW-0472">Membrane</keyword>
<evidence type="ECO:0000259" key="4">
    <source>
        <dbReference type="Pfam" id="PF00534"/>
    </source>
</evidence>
<keyword evidence="1" id="KW-0328">Glycosyltransferase</keyword>
<name>A0A385JNQ1_PROMI</name>
<evidence type="ECO:0000256" key="2">
    <source>
        <dbReference type="ARBA" id="ARBA00022679"/>
    </source>
</evidence>
<evidence type="ECO:0000313" key="5">
    <source>
        <dbReference type="EMBL" id="AXY99928.1"/>
    </source>
</evidence>
<keyword evidence="2" id="KW-0808">Transferase</keyword>
<accession>A0A385JNQ1</accession>
<evidence type="ECO:0000256" key="3">
    <source>
        <dbReference type="SAM" id="Phobius"/>
    </source>
</evidence>
<dbReference type="Gene3D" id="3.40.50.2000">
    <property type="entry name" value="Glycogen Phosphorylase B"/>
    <property type="match status" value="1"/>
</dbReference>
<dbReference type="Pfam" id="PF00534">
    <property type="entry name" value="Glycos_transf_1"/>
    <property type="match status" value="1"/>
</dbReference>
<feature type="transmembrane region" description="Helical" evidence="3">
    <location>
        <begin position="76"/>
        <end position="100"/>
    </location>
</feature>